<evidence type="ECO:0000313" key="1">
    <source>
        <dbReference type="EMBL" id="TQN32228.1"/>
    </source>
</evidence>
<sequence>MATISIGTDRLGYTGRLAPVMPITDLIERFLTAEPRAEEAEHLAWAMLSCAERAEGHFALLRDEDAIHTLIMHPDPATARAYHTRLTTKYGLLLAEHTTEWDTDPGEPDGEDPATNAVLPRHRHAALTIG</sequence>
<protein>
    <submittedName>
        <fullName evidence="1">Uncharacterized protein</fullName>
    </submittedName>
</protein>
<organism evidence="1 2">
    <name type="scientific">Haloactinospora alba</name>
    <dbReference type="NCBI Taxonomy" id="405555"/>
    <lineage>
        <taxon>Bacteria</taxon>
        <taxon>Bacillati</taxon>
        <taxon>Actinomycetota</taxon>
        <taxon>Actinomycetes</taxon>
        <taxon>Streptosporangiales</taxon>
        <taxon>Nocardiopsidaceae</taxon>
        <taxon>Haloactinospora</taxon>
    </lineage>
</organism>
<dbReference type="RefSeq" id="WP_141923755.1">
    <property type="nucleotide sequence ID" value="NZ_VFQC01000001.1"/>
</dbReference>
<evidence type="ECO:0000313" key="2">
    <source>
        <dbReference type="Proteomes" id="UP000317422"/>
    </source>
</evidence>
<dbReference type="Proteomes" id="UP000317422">
    <property type="component" value="Unassembled WGS sequence"/>
</dbReference>
<dbReference type="AlphaFoldDB" id="A0A543NK77"/>
<dbReference type="OrthoDB" id="9846568at2"/>
<proteinExistence type="predicted"/>
<gene>
    <name evidence="1" type="ORF">FHX37_2178</name>
</gene>
<comment type="caution">
    <text evidence="1">The sequence shown here is derived from an EMBL/GenBank/DDBJ whole genome shotgun (WGS) entry which is preliminary data.</text>
</comment>
<dbReference type="EMBL" id="VFQC01000001">
    <property type="protein sequence ID" value="TQN32228.1"/>
    <property type="molecule type" value="Genomic_DNA"/>
</dbReference>
<keyword evidence="2" id="KW-1185">Reference proteome</keyword>
<accession>A0A543NK77</accession>
<name>A0A543NK77_9ACTN</name>
<reference evidence="1 2" key="1">
    <citation type="submission" date="2019-06" db="EMBL/GenBank/DDBJ databases">
        <title>Sequencing the genomes of 1000 actinobacteria strains.</title>
        <authorList>
            <person name="Klenk H.-P."/>
        </authorList>
    </citation>
    <scope>NUCLEOTIDE SEQUENCE [LARGE SCALE GENOMIC DNA]</scope>
    <source>
        <strain evidence="1 2">DSM 45015</strain>
    </source>
</reference>